<reference evidence="1 2" key="1">
    <citation type="submission" date="2017-09" db="EMBL/GenBank/DDBJ databases">
        <authorList>
            <consortium name="International Durum Wheat Genome Sequencing Consortium (IDWGSC)"/>
            <person name="Milanesi L."/>
        </authorList>
    </citation>
    <scope>NUCLEOTIDE SEQUENCE [LARGE SCALE GENOMIC DNA]</scope>
    <source>
        <strain evidence="2">cv. Svevo</strain>
    </source>
</reference>
<proteinExistence type="predicted"/>
<evidence type="ECO:0000313" key="1">
    <source>
        <dbReference type="EMBL" id="VAH20329.1"/>
    </source>
</evidence>
<dbReference type="AlphaFoldDB" id="A0A9R0VAK2"/>
<organism evidence="1 2">
    <name type="scientific">Triticum turgidum subsp. durum</name>
    <name type="common">Durum wheat</name>
    <name type="synonym">Triticum durum</name>
    <dbReference type="NCBI Taxonomy" id="4567"/>
    <lineage>
        <taxon>Eukaryota</taxon>
        <taxon>Viridiplantae</taxon>
        <taxon>Streptophyta</taxon>
        <taxon>Embryophyta</taxon>
        <taxon>Tracheophyta</taxon>
        <taxon>Spermatophyta</taxon>
        <taxon>Magnoliopsida</taxon>
        <taxon>Liliopsida</taxon>
        <taxon>Poales</taxon>
        <taxon>Poaceae</taxon>
        <taxon>BOP clade</taxon>
        <taxon>Pooideae</taxon>
        <taxon>Triticodae</taxon>
        <taxon>Triticeae</taxon>
        <taxon>Triticinae</taxon>
        <taxon>Triticum</taxon>
    </lineage>
</organism>
<dbReference type="Proteomes" id="UP000324705">
    <property type="component" value="Chromosome 1B"/>
</dbReference>
<sequence length="100" mass="11174">MNLDHAEKLLSRWGIIIRSNQKQYQRETAGKEEENHQTEGMIRKNNHQKDRRRCGGDIRCGGGGDIRCGGGWEEESSAAPNRGAAPCYIESLLGYGAAWQ</sequence>
<name>A0A9R0VAK2_TRITD</name>
<accession>A0A9R0VAK2</accession>
<keyword evidence="2" id="KW-1185">Reference proteome</keyword>
<dbReference type="Gramene" id="TRITD1Bv1G170060.1">
    <property type="protein sequence ID" value="TRITD1Bv1G170060.1"/>
    <property type="gene ID" value="TRITD1Bv1G170060"/>
</dbReference>
<evidence type="ECO:0000313" key="2">
    <source>
        <dbReference type="Proteomes" id="UP000324705"/>
    </source>
</evidence>
<protein>
    <submittedName>
        <fullName evidence="1">Uncharacterized protein</fullName>
    </submittedName>
</protein>
<dbReference type="EMBL" id="LT934112">
    <property type="protein sequence ID" value="VAH20329.1"/>
    <property type="molecule type" value="Genomic_DNA"/>
</dbReference>
<gene>
    <name evidence="1" type="ORF">TRITD_1Bv1G170060</name>
</gene>